<evidence type="ECO:0000313" key="2">
    <source>
        <dbReference type="Proteomes" id="UP000304880"/>
    </source>
</evidence>
<organism evidence="1 2">
    <name type="scientific">Paracoccus haeundaensis</name>
    <dbReference type="NCBI Taxonomy" id="225362"/>
    <lineage>
        <taxon>Bacteria</taxon>
        <taxon>Pseudomonadati</taxon>
        <taxon>Pseudomonadota</taxon>
        <taxon>Alphaproteobacteria</taxon>
        <taxon>Rhodobacterales</taxon>
        <taxon>Paracoccaceae</taxon>
        <taxon>Paracoccus</taxon>
    </lineage>
</organism>
<accession>A0A5C4RBI6</accession>
<dbReference type="EMBL" id="VDDC01000001">
    <property type="protein sequence ID" value="TNH41279.1"/>
    <property type="molecule type" value="Genomic_DNA"/>
</dbReference>
<dbReference type="Proteomes" id="UP000304880">
    <property type="component" value="Unassembled WGS sequence"/>
</dbReference>
<name>A0A5C4RBI6_9RHOB</name>
<dbReference type="CDD" id="cd08054">
    <property type="entry name" value="gp6"/>
    <property type="match status" value="1"/>
</dbReference>
<evidence type="ECO:0000313" key="1">
    <source>
        <dbReference type="EMBL" id="TNH41279.1"/>
    </source>
</evidence>
<dbReference type="Gene3D" id="1.10.3230.30">
    <property type="entry name" value="Phage gp6-like head-tail connector protein"/>
    <property type="match status" value="1"/>
</dbReference>
<reference evidence="1 2" key="1">
    <citation type="submission" date="2019-06" db="EMBL/GenBank/DDBJ databases">
        <authorList>
            <person name="Li J."/>
        </authorList>
    </citation>
    <scope>NUCLEOTIDE SEQUENCE [LARGE SCALE GENOMIC DNA]</scope>
    <source>
        <strain evidence="1 2">CGMCC 1.8012</strain>
    </source>
</reference>
<comment type="caution">
    <text evidence="1">The sequence shown here is derived from an EMBL/GenBank/DDBJ whole genome shotgun (WGS) entry which is preliminary data.</text>
</comment>
<dbReference type="AlphaFoldDB" id="A0A5C4RBI6"/>
<dbReference type="NCBIfam" id="TIGR01560">
    <property type="entry name" value="put_DNA_pack"/>
    <property type="match status" value="1"/>
</dbReference>
<dbReference type="InterPro" id="IPR021146">
    <property type="entry name" value="Phage_gp6-like_head-tail"/>
</dbReference>
<gene>
    <name evidence="1" type="ORF">FHD67_00765</name>
</gene>
<sequence length="103" mass="11770">MPTDPAVTVTEMKGHLGFTDDQTEDDALIEQKLDSAQSLIENMLGFRLRERFPEGTEIPTDLREAVMQLAAWWFENREAVTERGKPLPFGVSEIIDANRDWSF</sequence>
<dbReference type="Pfam" id="PF05135">
    <property type="entry name" value="Phage_connect_1"/>
    <property type="match status" value="1"/>
</dbReference>
<keyword evidence="2" id="KW-1185">Reference proteome</keyword>
<proteinExistence type="predicted"/>
<dbReference type="InterPro" id="IPR006450">
    <property type="entry name" value="Phage_HK97_gp6-like"/>
</dbReference>
<protein>
    <submittedName>
        <fullName evidence="1">Phage gp6-like head-tail connector protein</fullName>
    </submittedName>
</protein>